<protein>
    <recommendedName>
        <fullName evidence="4">SEA domain-containing protein</fullName>
    </recommendedName>
</protein>
<dbReference type="EnsemblMetazoa" id="XM_050641353.1">
    <property type="protein sequence ID" value="XP_050497310.1"/>
    <property type="gene ID" value="LOC126878565"/>
</dbReference>
<keyword evidence="1" id="KW-0812">Transmembrane</keyword>
<accession>A0ABM5JH94</accession>
<evidence type="ECO:0008006" key="4">
    <source>
        <dbReference type="Google" id="ProtNLM"/>
    </source>
</evidence>
<reference evidence="2" key="1">
    <citation type="submission" date="2025-05" db="UniProtKB">
        <authorList>
            <consortium name="EnsemblMetazoa"/>
        </authorList>
    </citation>
    <scope>IDENTIFICATION</scope>
</reference>
<evidence type="ECO:0000256" key="1">
    <source>
        <dbReference type="SAM" id="Phobius"/>
    </source>
</evidence>
<proteinExistence type="predicted"/>
<dbReference type="RefSeq" id="XP_050497310.1">
    <property type="nucleotide sequence ID" value="XM_050641353.1"/>
</dbReference>
<name>A0ABM5JH94_DIAVI</name>
<sequence length="835" mass="93540">METFNCMPIITKSKPRPNLTGHFYHNVPRNMRTVGSEYTVENSTGIRTISSRNHGKYPWQERSPPTSVACIGVEQKTPKGKLCSITLAIASFVVLVAVLVIAGLALYMGVLHTNTPNALLTFSCSAKILKGDRFIGSFQDKARRYKRNFETMYQRSILGQAFISCIIEKFGNDTLTIYFKLTFNRMKLSRNVSNIEKAIKDILITDAISRHSVFKNIRFDPKYITVRQVLSNDIIHQINLNPSLITPSDHMIKGTVPAKTNVVLRSYTNKTSATIAVSTNKPAEPVMKSVPEHTDQIKEHHVPLIQGSFKISKTDADITEKKIEQSTVKFKPEKPTQAFSKKSTFKESSITSALYKMGAVEKVTKQSALPIENTNSVSSTTTSTIIPPTTTVTTNKIMYLPESSAKPVFLLNPFDDAPWIPILPNMSPFTDKPTNYKHNEFLNNPYYLRSTLTPLAEQNQPVYTSFTNLGLSVNFNDAERLGSTSLKSHPIPVNKIPQIEDSTNPTKQDIFSNFNNEKFSQTSYVSYTDSSPLKQVTHSTKNEEVSEFPIMTAKPNSMEFVIIETLQNVPNKKEDSEDKKQQLIKNISSIFRTLASSPDASRLNFSSIQTTSINPKEEEHFSGQGQVEVVVDDVDDLVLHTTKNSLITLLPVKSNSGIGRPIRKRPFQSAEDRMAAENRSFPNQPPQVNFKPVINNKDVKRANDDFKIMGTLNFATEDSLENNNYSDIVRYPKMEVEVPLEKFQSDSIVYGKNETEFNKTHGYNTLTAEEIRKLSEISKITDNSSSVNKAPVISNKGIFSSYTNLNGLKILTKPHMKINLSPIDKTGKGNVSGRL</sequence>
<organism evidence="2 3">
    <name type="scientific">Diabrotica virgifera virgifera</name>
    <name type="common">western corn rootworm</name>
    <dbReference type="NCBI Taxonomy" id="50390"/>
    <lineage>
        <taxon>Eukaryota</taxon>
        <taxon>Metazoa</taxon>
        <taxon>Ecdysozoa</taxon>
        <taxon>Arthropoda</taxon>
        <taxon>Hexapoda</taxon>
        <taxon>Insecta</taxon>
        <taxon>Pterygota</taxon>
        <taxon>Neoptera</taxon>
        <taxon>Endopterygota</taxon>
        <taxon>Coleoptera</taxon>
        <taxon>Polyphaga</taxon>
        <taxon>Cucujiformia</taxon>
        <taxon>Chrysomeloidea</taxon>
        <taxon>Chrysomelidae</taxon>
        <taxon>Galerucinae</taxon>
        <taxon>Diabroticina</taxon>
        <taxon>Diabroticites</taxon>
        <taxon>Diabrotica</taxon>
    </lineage>
</organism>
<dbReference type="Proteomes" id="UP001652700">
    <property type="component" value="Unplaced"/>
</dbReference>
<keyword evidence="3" id="KW-1185">Reference proteome</keyword>
<keyword evidence="1" id="KW-0472">Membrane</keyword>
<feature type="transmembrane region" description="Helical" evidence="1">
    <location>
        <begin position="85"/>
        <end position="110"/>
    </location>
</feature>
<evidence type="ECO:0000313" key="3">
    <source>
        <dbReference type="Proteomes" id="UP001652700"/>
    </source>
</evidence>
<keyword evidence="1" id="KW-1133">Transmembrane helix</keyword>
<evidence type="ECO:0000313" key="2">
    <source>
        <dbReference type="EnsemblMetazoa" id="XP_050497310.1"/>
    </source>
</evidence>
<dbReference type="GeneID" id="126878565"/>